<dbReference type="RefSeq" id="WP_141463988.1">
    <property type="nucleotide sequence ID" value="NZ_RBZW01000019.1"/>
</dbReference>
<sequence length="178" mass="19258">MPSRRQLLVAGSLAVAATAGCLGDDDDPEDPEPADDESDDDDTAVTVSDPDAPLVTTVDRRTADDNDEDTEDIVLATYGGVDDIGTVEYDDTREIYHVPIRFADETVDNFVAELEAVDGFSDPMAQELQVHVDGEVIGSYALGPDFAASMEDDNWDGSFSIMGEEAELEELRAEFDTE</sequence>
<feature type="compositionally biased region" description="Acidic residues" evidence="1">
    <location>
        <begin position="23"/>
        <end position="43"/>
    </location>
</feature>
<comment type="caution">
    <text evidence="2">The sequence shown here is derived from an EMBL/GenBank/DDBJ whole genome shotgun (WGS) entry which is preliminary data.</text>
</comment>
<evidence type="ECO:0000313" key="2">
    <source>
        <dbReference type="EMBL" id="THE65556.1"/>
    </source>
</evidence>
<accession>A0A4S3TN05</accession>
<gene>
    <name evidence="2" type="ORF">D8Y22_07005</name>
</gene>
<dbReference type="AlphaFoldDB" id="A0A4S3TN05"/>
<dbReference type="EMBL" id="RBZW01000019">
    <property type="protein sequence ID" value="THE65556.1"/>
    <property type="molecule type" value="Genomic_DNA"/>
</dbReference>
<reference evidence="2 3" key="1">
    <citation type="submission" date="2018-10" db="EMBL/GenBank/DDBJ databases">
        <title>Natronolimnobius sp. XQ-INN 246 isolated from Inner Mongolia Autonomous Region of China.</title>
        <authorList>
            <person name="Xue Q."/>
        </authorList>
    </citation>
    <scope>NUCLEOTIDE SEQUENCE [LARGE SCALE GENOMIC DNA]</scope>
    <source>
        <strain evidence="2 3">XQ-INN 246</strain>
    </source>
</reference>
<evidence type="ECO:0008006" key="4">
    <source>
        <dbReference type="Google" id="ProtNLM"/>
    </source>
</evidence>
<keyword evidence="3" id="KW-1185">Reference proteome</keyword>
<proteinExistence type="predicted"/>
<feature type="region of interest" description="Disordered" evidence="1">
    <location>
        <begin position="19"/>
        <end position="69"/>
    </location>
</feature>
<dbReference type="Proteomes" id="UP000318864">
    <property type="component" value="Unassembled WGS sequence"/>
</dbReference>
<protein>
    <recommendedName>
        <fullName evidence="4">Preprotein translocase subunit SecD</fullName>
    </recommendedName>
</protein>
<dbReference type="OrthoDB" id="271327at2157"/>
<evidence type="ECO:0000256" key="1">
    <source>
        <dbReference type="SAM" id="MobiDB-lite"/>
    </source>
</evidence>
<dbReference type="PROSITE" id="PS51257">
    <property type="entry name" value="PROKAR_LIPOPROTEIN"/>
    <property type="match status" value="1"/>
</dbReference>
<name>A0A4S3TN05_9EURY</name>
<evidence type="ECO:0000313" key="3">
    <source>
        <dbReference type="Proteomes" id="UP000318864"/>
    </source>
</evidence>
<organism evidence="2 3">
    <name type="scientific">Salinadaptatus halalkaliphilus</name>
    <dbReference type="NCBI Taxonomy" id="2419781"/>
    <lineage>
        <taxon>Archaea</taxon>
        <taxon>Methanobacteriati</taxon>
        <taxon>Methanobacteriota</taxon>
        <taxon>Stenosarchaea group</taxon>
        <taxon>Halobacteria</taxon>
        <taxon>Halobacteriales</taxon>
        <taxon>Natrialbaceae</taxon>
        <taxon>Salinadaptatus</taxon>
    </lineage>
</organism>